<feature type="domain" description="Nrap protein" evidence="10">
    <location>
        <begin position="684"/>
        <end position="901"/>
    </location>
</feature>
<dbReference type="InterPro" id="IPR035367">
    <property type="entry name" value="Nrap_D2"/>
</dbReference>
<comment type="similarity">
    <text evidence="2 5">Belongs to the NRAP family.</text>
</comment>
<dbReference type="GO" id="GO:0032545">
    <property type="term" value="C:CURI complex"/>
    <property type="evidence" value="ECO:0007669"/>
    <property type="project" value="TreeGrafter"/>
</dbReference>
<dbReference type="Pfam" id="PF17405">
    <property type="entry name" value="Nrap_D4"/>
    <property type="match status" value="1"/>
</dbReference>
<evidence type="ECO:0000256" key="3">
    <source>
        <dbReference type="ARBA" id="ARBA00022884"/>
    </source>
</evidence>
<evidence type="ECO:0000313" key="14">
    <source>
        <dbReference type="Proteomes" id="UP001050691"/>
    </source>
</evidence>
<reference evidence="13" key="1">
    <citation type="submission" date="2021-10" db="EMBL/GenBank/DDBJ databases">
        <title>De novo Genome Assembly of Clathrus columnatus (Basidiomycota, Fungi) Using Illumina and Nanopore Sequence Data.</title>
        <authorList>
            <person name="Ogiso-Tanaka E."/>
            <person name="Itagaki H."/>
            <person name="Hosoya T."/>
            <person name="Hosaka K."/>
        </authorList>
    </citation>
    <scope>NUCLEOTIDE SEQUENCE</scope>
    <source>
        <strain evidence="13">MO-923</strain>
    </source>
</reference>
<gene>
    <name evidence="13" type="ORF">Clacol_007304</name>
</gene>
<protein>
    <recommendedName>
        <fullName evidence="5">U3 small nucleolar RNA-associated protein 22</fullName>
    </recommendedName>
</protein>
<dbReference type="InterPro" id="IPR035082">
    <property type="entry name" value="Nrap_D1"/>
</dbReference>
<dbReference type="InterPro" id="IPR035368">
    <property type="entry name" value="Nrap_D3"/>
</dbReference>
<keyword evidence="5" id="KW-0698">rRNA processing</keyword>
<evidence type="ECO:0000259" key="7">
    <source>
        <dbReference type="Pfam" id="PF03813"/>
    </source>
</evidence>
<dbReference type="GO" id="GO:0032040">
    <property type="term" value="C:small-subunit processome"/>
    <property type="evidence" value="ECO:0007669"/>
    <property type="project" value="TreeGrafter"/>
</dbReference>
<dbReference type="InterPro" id="IPR035371">
    <property type="entry name" value="Nrap_D6"/>
</dbReference>
<evidence type="ECO:0000313" key="13">
    <source>
        <dbReference type="EMBL" id="GJJ13055.1"/>
    </source>
</evidence>
<evidence type="ECO:0000256" key="5">
    <source>
        <dbReference type="RuleBase" id="RU364032"/>
    </source>
</evidence>
<feature type="domain" description="Nrap protein" evidence="12">
    <location>
        <begin position="1057"/>
        <end position="1199"/>
    </location>
</feature>
<dbReference type="Pfam" id="PF03813">
    <property type="entry name" value="Nrap"/>
    <property type="match status" value="1"/>
</dbReference>
<keyword evidence="4 5" id="KW-0539">Nucleus</keyword>
<keyword evidence="3 5" id="KW-0694">RNA-binding</keyword>
<dbReference type="PANTHER" id="PTHR17972:SF0">
    <property type="entry name" value="NUCLEOLAR PROTEIN 6"/>
    <property type="match status" value="1"/>
</dbReference>
<evidence type="ECO:0000256" key="4">
    <source>
        <dbReference type="ARBA" id="ARBA00023242"/>
    </source>
</evidence>
<dbReference type="AlphaFoldDB" id="A0AAV5AJK8"/>
<feature type="domain" description="Nrap protein" evidence="9">
    <location>
        <begin position="501"/>
        <end position="656"/>
    </location>
</feature>
<evidence type="ECO:0000259" key="8">
    <source>
        <dbReference type="Pfam" id="PF17403"/>
    </source>
</evidence>
<evidence type="ECO:0000256" key="2">
    <source>
        <dbReference type="ARBA" id="ARBA00006674"/>
    </source>
</evidence>
<dbReference type="InterPro" id="IPR035369">
    <property type="entry name" value="Nrap_D4"/>
</dbReference>
<feature type="region of interest" description="Disordered" evidence="6">
    <location>
        <begin position="1"/>
        <end position="43"/>
    </location>
</feature>
<dbReference type="Gene3D" id="3.30.70.3030">
    <property type="match status" value="1"/>
</dbReference>
<dbReference type="Proteomes" id="UP001050691">
    <property type="component" value="Unassembled WGS sequence"/>
</dbReference>
<dbReference type="GO" id="GO:0006364">
    <property type="term" value="P:rRNA processing"/>
    <property type="evidence" value="ECO:0007669"/>
    <property type="project" value="UniProtKB-KW"/>
</dbReference>
<proteinExistence type="inferred from homology"/>
<dbReference type="GO" id="GO:0034456">
    <property type="term" value="C:UTP-C complex"/>
    <property type="evidence" value="ECO:0007669"/>
    <property type="project" value="TreeGrafter"/>
</dbReference>
<comment type="caution">
    <text evidence="13">The sequence shown here is derived from an EMBL/GenBank/DDBJ whole genome shotgun (WGS) entry which is preliminary data.</text>
</comment>
<evidence type="ECO:0000259" key="10">
    <source>
        <dbReference type="Pfam" id="PF17405"/>
    </source>
</evidence>
<dbReference type="GO" id="GO:0003723">
    <property type="term" value="F:RNA binding"/>
    <property type="evidence" value="ECO:0007669"/>
    <property type="project" value="UniProtKB-KW"/>
</dbReference>
<keyword evidence="14" id="KW-1185">Reference proteome</keyword>
<dbReference type="PANTHER" id="PTHR17972">
    <property type="entry name" value="NUCLEOLAR RNA-ASSOCIATED PROTEIN"/>
    <property type="match status" value="1"/>
</dbReference>
<evidence type="ECO:0000256" key="1">
    <source>
        <dbReference type="ARBA" id="ARBA00004604"/>
    </source>
</evidence>
<keyword evidence="5" id="KW-0687">Ribonucleoprotein</keyword>
<feature type="compositionally biased region" description="Basic and acidic residues" evidence="6">
    <location>
        <begin position="19"/>
        <end position="34"/>
    </location>
</feature>
<dbReference type="InterPro" id="IPR005554">
    <property type="entry name" value="NOL6/Upt22"/>
</dbReference>
<accession>A0AAV5AJK8</accession>
<organism evidence="13 14">
    <name type="scientific">Clathrus columnatus</name>
    <dbReference type="NCBI Taxonomy" id="1419009"/>
    <lineage>
        <taxon>Eukaryota</taxon>
        <taxon>Fungi</taxon>
        <taxon>Dikarya</taxon>
        <taxon>Basidiomycota</taxon>
        <taxon>Agaricomycotina</taxon>
        <taxon>Agaricomycetes</taxon>
        <taxon>Phallomycetidae</taxon>
        <taxon>Phallales</taxon>
        <taxon>Clathraceae</taxon>
        <taxon>Clathrus</taxon>
    </lineage>
</organism>
<dbReference type="Gene3D" id="1.10.1410.10">
    <property type="match status" value="1"/>
</dbReference>
<evidence type="ECO:0000259" key="12">
    <source>
        <dbReference type="Pfam" id="PF17407"/>
    </source>
</evidence>
<name>A0AAV5AJK8_9AGAM</name>
<dbReference type="GO" id="GO:0006409">
    <property type="term" value="P:tRNA export from nucleus"/>
    <property type="evidence" value="ECO:0007669"/>
    <property type="project" value="TreeGrafter"/>
</dbReference>
<dbReference type="EMBL" id="BPWL01000008">
    <property type="protein sequence ID" value="GJJ13055.1"/>
    <property type="molecule type" value="Genomic_DNA"/>
</dbReference>
<evidence type="ECO:0000256" key="6">
    <source>
        <dbReference type="SAM" id="MobiDB-lite"/>
    </source>
</evidence>
<dbReference type="Pfam" id="PF17406">
    <property type="entry name" value="Nrap_D5"/>
    <property type="match status" value="1"/>
</dbReference>
<dbReference type="Pfam" id="PF17403">
    <property type="entry name" value="Nrap_D2"/>
    <property type="match status" value="1"/>
</dbReference>
<comment type="subcellular location">
    <subcellularLocation>
        <location evidence="1 5">Nucleus</location>
        <location evidence="1 5">Nucleolus</location>
    </subcellularLocation>
</comment>
<feature type="domain" description="Nrap protein" evidence="7">
    <location>
        <begin position="173"/>
        <end position="310"/>
    </location>
</feature>
<keyword evidence="5" id="KW-0690">Ribosome biogenesis</keyword>
<dbReference type="Pfam" id="PF17407">
    <property type="entry name" value="Nrap_D6"/>
    <property type="match status" value="1"/>
</dbReference>
<dbReference type="Pfam" id="PF17404">
    <property type="entry name" value="Nrap_D3"/>
    <property type="match status" value="1"/>
</dbReference>
<feature type="domain" description="Nrap protein" evidence="8">
    <location>
        <begin position="325"/>
        <end position="495"/>
    </location>
</feature>
<feature type="domain" description="Nrap protein" evidence="11">
    <location>
        <begin position="903"/>
        <end position="1053"/>
    </location>
</feature>
<sequence>MPKRKREQTIEDVSDEGLEEKLSKKLTNGEDIGKSKHKNPLPSASELRAINEAATLFKNNLFKTQLCSLVQSVSLKGKHIPNVEKIIHSLYPFLTSLPAISPIHPLDAVHSLSVFGSGKKKFATPVAIPYPVPQPTRSMAWKVAFKAPIKLNVVGSWPTKVMFKRPEKNRFIVDLTIEMPSSLFQEKDYRNSRFFYKRAFYLACIAAALYHSDFSFDVQYEFPEENPRLTNVLLFLKSVSGKDDLSRLNVAIRIMPVAADDIPIPRTRLAPSQANIRVTDENLEDKVVDNFSTPIYNSTLGRVSSLSSRSILLESHYVVENVPSAREGLALIRVWANQRGYGSGSYTSPTSASESDIHRSQYCVRGFENLGSWWMCLLNVLVFGEEPSVHSSRKKSRPSMGMGLSSYQLFRGTLGFLAKHDWEKDPIFMRVVGTGLIIDALEWMNTGGPVFVDPTGLVNMLANVPISSLQLLARDAAATLHALDKNDDPYTVFMTDIREPQTRFDCTIRINLAQIRHKLPRLSVDFPTVRHFLINQLLSTVKRALGSRAKAIVALHSRSNPRPITSPTLLEIEWITLGIIYDPVNALSLIDHGPPVEAPESEQNAFRAFWGPKADLRRFKDGRIVYSCVWDDNIVRVEDRESIPAQIVLYILNLKFDLVAPDDAVVINGDYLNVITPPPRGSVKGRGECVFTDAIKAYEKFSKGLKALEEDGGLTLSLVVSKPCSSLLRYMSVLPPSPIVSPSTLSDSEDSLILHPSTSYLPAFKVIVQLERSSQWPDDIHAIHRVKMALLEEMARGFLKKNRNCRARVVIPRELDRGESRSIVEHNAALEVIIDGWAFHAYIWHNREATLLKDISKVATRPGFTPAPAYERSRAQKLLQNYDRLFLQSPAHHSALLALHHKYPSLSTTIRLVKRWLGSHWVSTRIREEAIELLCASVYISNAYDVPATSRNGFMRVVDFLSTWDGILYVKLFEEARDSETQAQVEINNGDAKSMQIQAGQGSWRIATLEDPSGTVWCESITPLVSMRIQMLAKELIKALSSYTPFTFKSLFVHPTGDYDFLLHLNTDVVTRYWEGIHSSPSTWTTGYTNFDLQFNRIDTIRVEFNPAEALCRDMQDVYADVIEFFYDVYGGTSVGGVWKPDLLASKQWKVHLGYSSLPVPDNKNVQNNKSKNKDLVTLNKDAIMSEIRRMGEGIIKSISYRNS</sequence>
<dbReference type="InterPro" id="IPR035370">
    <property type="entry name" value="Nrap_D5"/>
</dbReference>
<evidence type="ECO:0000259" key="9">
    <source>
        <dbReference type="Pfam" id="PF17404"/>
    </source>
</evidence>
<evidence type="ECO:0000259" key="11">
    <source>
        <dbReference type="Pfam" id="PF17406"/>
    </source>
</evidence>